<dbReference type="GO" id="GO:0030681">
    <property type="term" value="C:multimeric ribonuclease P complex"/>
    <property type="evidence" value="ECO:0007669"/>
    <property type="project" value="TreeGrafter"/>
</dbReference>
<dbReference type="GO" id="GO:0004526">
    <property type="term" value="F:ribonuclease P activity"/>
    <property type="evidence" value="ECO:0007669"/>
    <property type="project" value="TreeGrafter"/>
</dbReference>
<evidence type="ECO:0000256" key="1">
    <source>
        <dbReference type="SAM" id="MobiDB-lite"/>
    </source>
</evidence>
<evidence type="ECO:0000313" key="2">
    <source>
        <dbReference type="EMBL" id="KAF5373274.1"/>
    </source>
</evidence>
<dbReference type="Pfam" id="PF08584">
    <property type="entry name" value="Ribonuc_P_40"/>
    <property type="match status" value="1"/>
</dbReference>
<dbReference type="AlphaFoldDB" id="A0A8H5GYE6"/>
<evidence type="ECO:0000313" key="3">
    <source>
        <dbReference type="Proteomes" id="UP000565441"/>
    </source>
</evidence>
<dbReference type="InterPro" id="IPR013893">
    <property type="entry name" value="RNase_P_Rpp40"/>
</dbReference>
<dbReference type="PANTHER" id="PTHR15396:SF1">
    <property type="entry name" value="RIBONUCLEASE P PROTEIN SUBUNIT P40"/>
    <property type="match status" value="1"/>
</dbReference>
<dbReference type="GO" id="GO:0001682">
    <property type="term" value="P:tRNA 5'-leader removal"/>
    <property type="evidence" value="ECO:0007669"/>
    <property type="project" value="InterPro"/>
</dbReference>
<reference evidence="2 3" key="1">
    <citation type="journal article" date="2020" name="ISME J.">
        <title>Uncovering the hidden diversity of litter-decomposition mechanisms in mushroom-forming fungi.</title>
        <authorList>
            <person name="Floudas D."/>
            <person name="Bentzer J."/>
            <person name="Ahren D."/>
            <person name="Johansson T."/>
            <person name="Persson P."/>
            <person name="Tunlid A."/>
        </authorList>
    </citation>
    <scope>NUCLEOTIDE SEQUENCE [LARGE SCALE GENOMIC DNA]</scope>
    <source>
        <strain evidence="2 3">CBS 661.87</strain>
    </source>
</reference>
<protein>
    <submittedName>
        <fullName evidence="2">Uncharacterized protein</fullName>
    </submittedName>
</protein>
<dbReference type="EMBL" id="JAACJP010000040">
    <property type="protein sequence ID" value="KAF5373274.1"/>
    <property type="molecule type" value="Genomic_DNA"/>
</dbReference>
<dbReference type="Proteomes" id="UP000565441">
    <property type="component" value="Unassembled WGS sequence"/>
</dbReference>
<proteinExistence type="predicted"/>
<dbReference type="GO" id="GO:0000447">
    <property type="term" value="P:endonucleolytic cleavage in ITS1 to separate SSU-rRNA from 5.8S rRNA and LSU-rRNA from tricistronic rRNA transcript (SSU-rRNA, 5.8S rRNA, LSU-rRNA)"/>
    <property type="evidence" value="ECO:0007669"/>
    <property type="project" value="TreeGrafter"/>
</dbReference>
<dbReference type="GO" id="GO:0000172">
    <property type="term" value="C:ribonuclease MRP complex"/>
    <property type="evidence" value="ECO:0007669"/>
    <property type="project" value="TreeGrafter"/>
</dbReference>
<gene>
    <name evidence="2" type="ORF">D9615_007397</name>
</gene>
<accession>A0A8H5GYE6</accession>
<name>A0A8H5GYE6_9AGAR</name>
<sequence>MDIPLPEQRRVKITSDIQSTKLQHLAASHPFTRQLDVVFPSSDVLESALASLKTRYSTGRVKLADVVDSTGAFADFFLQSERCFTMLSTDAHGDDVWCIDPRGLLTLLVSKDTYERLGLLGKTLPFKAHSDYFVIRLPLQKNAESAANRVRRNEALKAWDARREREGLGAWNVLYCSNDSSSLESALADTREREVQCQVAKYSDVFIPVPSLRRHPSTPRSTTSGSGSGHNGAPSAVGQQSQTLDDHDDLEDWNTEMAALFEWLANSCTASGRLRANDRVDPYVALYECPAPSRVGSVTHLRWSGFIAPAFLQSVIDLALASVKTLAPGVENQQQPFVAITAHAHSASPVAYIPTSARSGSSGAGAGGGPVRMARAEGEDTWCVFAMPGAADSHSLEWAMVESVGQYDTRWG</sequence>
<keyword evidence="3" id="KW-1185">Reference proteome</keyword>
<feature type="region of interest" description="Disordered" evidence="1">
    <location>
        <begin position="210"/>
        <end position="247"/>
    </location>
</feature>
<organism evidence="2 3">
    <name type="scientific">Tricholomella constricta</name>
    <dbReference type="NCBI Taxonomy" id="117010"/>
    <lineage>
        <taxon>Eukaryota</taxon>
        <taxon>Fungi</taxon>
        <taxon>Dikarya</taxon>
        <taxon>Basidiomycota</taxon>
        <taxon>Agaricomycotina</taxon>
        <taxon>Agaricomycetes</taxon>
        <taxon>Agaricomycetidae</taxon>
        <taxon>Agaricales</taxon>
        <taxon>Tricholomatineae</taxon>
        <taxon>Lyophyllaceae</taxon>
        <taxon>Tricholomella</taxon>
    </lineage>
</organism>
<dbReference type="PANTHER" id="PTHR15396">
    <property type="entry name" value="RIBONUCLEASE P PROTEIN SUBUNIT P40"/>
    <property type="match status" value="1"/>
</dbReference>
<comment type="caution">
    <text evidence="2">The sequence shown here is derived from an EMBL/GenBank/DDBJ whole genome shotgun (WGS) entry which is preliminary data.</text>
</comment>
<dbReference type="GO" id="GO:0000171">
    <property type="term" value="F:ribonuclease MRP activity"/>
    <property type="evidence" value="ECO:0007669"/>
    <property type="project" value="TreeGrafter"/>
</dbReference>
<dbReference type="OrthoDB" id="63112at2759"/>